<comment type="caution">
    <text evidence="1">The sequence shown here is derived from an EMBL/GenBank/DDBJ whole genome shotgun (WGS) entry which is preliminary data.</text>
</comment>
<reference evidence="1 2" key="1">
    <citation type="journal article" date="2019" name="Commun. Biol.">
        <title>The bagworm genome reveals a unique fibroin gene that provides high tensile strength.</title>
        <authorList>
            <person name="Kono N."/>
            <person name="Nakamura H."/>
            <person name="Ohtoshi R."/>
            <person name="Tomita M."/>
            <person name="Numata K."/>
            <person name="Arakawa K."/>
        </authorList>
    </citation>
    <scope>NUCLEOTIDE SEQUENCE [LARGE SCALE GENOMIC DNA]</scope>
</reference>
<sequence>MRSGGWLYDLLRRSTYASGFLRLSVRYFYVETDHGLSGETQGIRRATFGDSSLRYRALHFLSDSDLLLVSRQKKKTSRMCSREPAGAPDKVMTSQATEYSDFLRGVPQGSL</sequence>
<keyword evidence="2" id="KW-1185">Reference proteome</keyword>
<organism evidence="1 2">
    <name type="scientific">Eumeta variegata</name>
    <name type="common">Bagworm moth</name>
    <name type="synonym">Eumeta japonica</name>
    <dbReference type="NCBI Taxonomy" id="151549"/>
    <lineage>
        <taxon>Eukaryota</taxon>
        <taxon>Metazoa</taxon>
        <taxon>Ecdysozoa</taxon>
        <taxon>Arthropoda</taxon>
        <taxon>Hexapoda</taxon>
        <taxon>Insecta</taxon>
        <taxon>Pterygota</taxon>
        <taxon>Neoptera</taxon>
        <taxon>Endopterygota</taxon>
        <taxon>Lepidoptera</taxon>
        <taxon>Glossata</taxon>
        <taxon>Ditrysia</taxon>
        <taxon>Tineoidea</taxon>
        <taxon>Psychidae</taxon>
        <taxon>Oiketicinae</taxon>
        <taxon>Eumeta</taxon>
    </lineage>
</organism>
<proteinExistence type="predicted"/>
<accession>A0A4C1X5P6</accession>
<protein>
    <submittedName>
        <fullName evidence="1">Uncharacterized protein</fullName>
    </submittedName>
</protein>
<evidence type="ECO:0000313" key="1">
    <source>
        <dbReference type="EMBL" id="GBP57535.1"/>
    </source>
</evidence>
<dbReference type="Proteomes" id="UP000299102">
    <property type="component" value="Unassembled WGS sequence"/>
</dbReference>
<gene>
    <name evidence="1" type="ORF">EVAR_103133_1</name>
</gene>
<dbReference type="AlphaFoldDB" id="A0A4C1X5P6"/>
<name>A0A4C1X5P6_EUMVA</name>
<dbReference type="EMBL" id="BGZK01000718">
    <property type="protein sequence ID" value="GBP57535.1"/>
    <property type="molecule type" value="Genomic_DNA"/>
</dbReference>
<evidence type="ECO:0000313" key="2">
    <source>
        <dbReference type="Proteomes" id="UP000299102"/>
    </source>
</evidence>